<feature type="compositionally biased region" description="Basic residues" evidence="1">
    <location>
        <begin position="33"/>
        <end position="44"/>
    </location>
</feature>
<reference evidence="2" key="1">
    <citation type="submission" date="2021-12" db="EMBL/GenBank/DDBJ databases">
        <title>Prjna785345.</title>
        <authorList>
            <person name="Rujirawat T."/>
            <person name="Krajaejun T."/>
        </authorList>
    </citation>
    <scope>NUCLEOTIDE SEQUENCE</scope>
    <source>
        <strain evidence="2">Pi057C3</strain>
    </source>
</reference>
<proteinExistence type="predicted"/>
<evidence type="ECO:0000256" key="1">
    <source>
        <dbReference type="SAM" id="MobiDB-lite"/>
    </source>
</evidence>
<organism evidence="2 3">
    <name type="scientific">Pythium insidiosum</name>
    <name type="common">Pythiosis disease agent</name>
    <dbReference type="NCBI Taxonomy" id="114742"/>
    <lineage>
        <taxon>Eukaryota</taxon>
        <taxon>Sar</taxon>
        <taxon>Stramenopiles</taxon>
        <taxon>Oomycota</taxon>
        <taxon>Peronosporomycetes</taxon>
        <taxon>Pythiales</taxon>
        <taxon>Pythiaceae</taxon>
        <taxon>Pythium</taxon>
    </lineage>
</organism>
<accession>A0AAD5L6F0</accession>
<gene>
    <name evidence="2" type="ORF">P43SY_011243</name>
</gene>
<protein>
    <submittedName>
        <fullName evidence="2">Uncharacterized protein</fullName>
    </submittedName>
</protein>
<evidence type="ECO:0000313" key="3">
    <source>
        <dbReference type="Proteomes" id="UP001209570"/>
    </source>
</evidence>
<feature type="region of interest" description="Disordered" evidence="1">
    <location>
        <begin position="95"/>
        <end position="114"/>
    </location>
</feature>
<dbReference type="AlphaFoldDB" id="A0AAD5L6F0"/>
<name>A0AAD5L6F0_PYTIN</name>
<comment type="caution">
    <text evidence="2">The sequence shown here is derived from an EMBL/GenBank/DDBJ whole genome shotgun (WGS) entry which is preliminary data.</text>
</comment>
<evidence type="ECO:0000313" key="2">
    <source>
        <dbReference type="EMBL" id="KAJ0389980.1"/>
    </source>
</evidence>
<dbReference type="EMBL" id="JAKCXM010002793">
    <property type="protein sequence ID" value="KAJ0389980.1"/>
    <property type="molecule type" value="Genomic_DNA"/>
</dbReference>
<keyword evidence="3" id="KW-1185">Reference proteome</keyword>
<feature type="region of interest" description="Disordered" evidence="1">
    <location>
        <begin position="1"/>
        <end position="56"/>
    </location>
</feature>
<dbReference type="Proteomes" id="UP001209570">
    <property type="component" value="Unassembled WGS sequence"/>
</dbReference>
<sequence>MGASPLEEALRAAKKASASNAQSTAGGAGNRRNAAKKTLARQRPRGASEDVPAGPKDRLAAFHAKMFDMEVDAAPAVSAARPDDVVQVQWKPRMSARLRKAGGKSAGSSAKATD</sequence>
<feature type="compositionally biased region" description="Low complexity" evidence="1">
    <location>
        <begin position="15"/>
        <end position="25"/>
    </location>
</feature>